<organism evidence="1 2">
    <name type="scientific">Persea americana</name>
    <name type="common">Avocado</name>
    <dbReference type="NCBI Taxonomy" id="3435"/>
    <lineage>
        <taxon>Eukaryota</taxon>
        <taxon>Viridiplantae</taxon>
        <taxon>Streptophyta</taxon>
        <taxon>Embryophyta</taxon>
        <taxon>Tracheophyta</taxon>
        <taxon>Spermatophyta</taxon>
        <taxon>Magnoliopsida</taxon>
        <taxon>Magnoliidae</taxon>
        <taxon>Laurales</taxon>
        <taxon>Lauraceae</taxon>
        <taxon>Persea</taxon>
    </lineage>
</organism>
<protein>
    <submittedName>
        <fullName evidence="1">Uncharacterized protein</fullName>
    </submittedName>
</protein>
<dbReference type="EMBL" id="CM056818">
    <property type="protein sequence ID" value="KAJ8621998.1"/>
    <property type="molecule type" value="Genomic_DNA"/>
</dbReference>
<gene>
    <name evidence="1" type="ORF">MRB53_030527</name>
</gene>
<comment type="caution">
    <text evidence="1">The sequence shown here is derived from an EMBL/GenBank/DDBJ whole genome shotgun (WGS) entry which is preliminary data.</text>
</comment>
<name>A0ACC2KLJ9_PERAE</name>
<dbReference type="Proteomes" id="UP001234297">
    <property type="component" value="Chromosome 10"/>
</dbReference>
<evidence type="ECO:0000313" key="2">
    <source>
        <dbReference type="Proteomes" id="UP001234297"/>
    </source>
</evidence>
<accession>A0ACC2KLJ9</accession>
<sequence length="650" mass="74603">MPRSGGCQIPATEAALRHLWFRPRRRLRLRNEVTVARKRSVQETPSLRWKINGRDLFAEGRSRPKGMNGGYLPVSARKIASALWHLLLPAAPSAHIVGHGGSPYLCYPIIKEFDPKTVYQLYDPLSVPQLKNFVLCEVVPSIRFSKFEMEKATKWDPAFPSSPGNVLHFHDHIKLHEDQQLITIMVISALQAELKQYQDRICELESQRHSSRKKLGHFLRKLAAERTSWQIQEHTRMHAVINVVKDELNRERKNCQRMEFINSKLVSELAEAKESAKQFLQDYEKERKTRELIVEVCDELKKEIREEKAEVEDLKSESMKILEEVEEERRMLQMAEVWREERVQMKLIDAKLTLEEKYSQLRKLVADLDAFLGSRSITANVVDKREAESLREAACSVKIDNIKEFSYQPSTSDDIFFAFEDLRSKEENDSKMEPCYNDITSPGLEINTLNPKLNGLYQNQVQRHTNNSTDRNRDREDGSVRERFSNGENQGVSHSHEGSDQYINRRCQESNVSESGTDWEENTDDDMLNIEITEFCTASGSYSRTKESSISGLQRPFPSYNGNSKTDSVDASPGIAFEELSGKWGLCTPSSGHWGSLNLENSQVPLGTKGFEGYTKGIKKTSLMAKLLEERLENQKHHPHHGLEQKIPPN</sequence>
<proteinExistence type="predicted"/>
<keyword evidence="2" id="KW-1185">Reference proteome</keyword>
<reference evidence="1 2" key="1">
    <citation type="journal article" date="2022" name="Hortic Res">
        <title>A haplotype resolved chromosomal level avocado genome allows analysis of novel avocado genes.</title>
        <authorList>
            <person name="Nath O."/>
            <person name="Fletcher S.J."/>
            <person name="Hayward A."/>
            <person name="Shaw L.M."/>
            <person name="Masouleh A.K."/>
            <person name="Furtado A."/>
            <person name="Henry R.J."/>
            <person name="Mitter N."/>
        </authorList>
    </citation>
    <scope>NUCLEOTIDE SEQUENCE [LARGE SCALE GENOMIC DNA]</scope>
    <source>
        <strain evidence="2">cv. Hass</strain>
    </source>
</reference>
<evidence type="ECO:0000313" key="1">
    <source>
        <dbReference type="EMBL" id="KAJ8621998.1"/>
    </source>
</evidence>